<dbReference type="SUPFAM" id="SSF50249">
    <property type="entry name" value="Nucleic acid-binding proteins"/>
    <property type="match status" value="1"/>
</dbReference>
<dbReference type="RefSeq" id="WP_111434232.1">
    <property type="nucleotide sequence ID" value="NZ_JACIGG010000020.1"/>
</dbReference>
<dbReference type="Proteomes" id="UP000249299">
    <property type="component" value="Unassembled WGS sequence"/>
</dbReference>
<dbReference type="PANTHER" id="PTHR33991">
    <property type="entry name" value="DNA REPAIR PROTEIN RECO"/>
    <property type="match status" value="1"/>
</dbReference>
<gene>
    <name evidence="7" type="primary">recO</name>
    <name evidence="9" type="ORF">CH339_10055</name>
</gene>
<dbReference type="InterPro" id="IPR022572">
    <property type="entry name" value="DNA_rep/recomb_RecO_N"/>
</dbReference>
<dbReference type="SUPFAM" id="SSF57863">
    <property type="entry name" value="ArfGap/RecO-like zinc finger"/>
    <property type="match status" value="1"/>
</dbReference>
<organism evidence="9 10">
    <name type="scientific">Rhodobium orientis</name>
    <dbReference type="NCBI Taxonomy" id="34017"/>
    <lineage>
        <taxon>Bacteria</taxon>
        <taxon>Pseudomonadati</taxon>
        <taxon>Pseudomonadota</taxon>
        <taxon>Alphaproteobacteria</taxon>
        <taxon>Hyphomicrobiales</taxon>
        <taxon>Rhodobiaceae</taxon>
        <taxon>Rhodobium</taxon>
    </lineage>
</organism>
<dbReference type="GO" id="GO:0006310">
    <property type="term" value="P:DNA recombination"/>
    <property type="evidence" value="ECO:0007669"/>
    <property type="project" value="UniProtKB-UniRule"/>
</dbReference>
<dbReference type="GO" id="GO:0006302">
    <property type="term" value="P:double-strand break repair"/>
    <property type="evidence" value="ECO:0007669"/>
    <property type="project" value="TreeGrafter"/>
</dbReference>
<keyword evidence="3 7" id="KW-0227">DNA damage</keyword>
<name>A0A327JM79_9HYPH</name>
<dbReference type="EMBL" id="NPEV01000018">
    <property type="protein sequence ID" value="RAI27427.1"/>
    <property type="molecule type" value="Genomic_DNA"/>
</dbReference>
<protein>
    <recommendedName>
        <fullName evidence="2 7">DNA repair protein RecO</fullName>
    </recommendedName>
    <alternativeName>
        <fullName evidence="6 7">Recombination protein O</fullName>
    </alternativeName>
</protein>
<evidence type="ECO:0000256" key="1">
    <source>
        <dbReference type="ARBA" id="ARBA00007452"/>
    </source>
</evidence>
<keyword evidence="4 7" id="KW-0233">DNA recombination</keyword>
<comment type="similarity">
    <text evidence="1 7">Belongs to the RecO family.</text>
</comment>
<evidence type="ECO:0000313" key="10">
    <source>
        <dbReference type="Proteomes" id="UP000249299"/>
    </source>
</evidence>
<dbReference type="Gene3D" id="2.40.50.140">
    <property type="entry name" value="Nucleic acid-binding proteins"/>
    <property type="match status" value="1"/>
</dbReference>
<sequence length="239" mass="26474">MEWSDEGTVIGVRRHGETSVILEMMTVAHGRHLGLVRGGRSRRHQATLQPGNDLSITWRARLDSHLGLYAVEPLKLRAANVMETAFGVHVVQTVSSLLRLLPERDPHQRLHLMAVAILDHLSDAPLTGELLVRFETRLLEELGFGLDLTSCAATGTREDLAYVSPKSARAVSRQAGQPYKDKLLPLPPFLLADPGERPPAEDISAGLALTGFFLTRHIFEPRGLPPLRERDRIVEELKG</sequence>
<dbReference type="Gene3D" id="1.20.1440.120">
    <property type="entry name" value="Recombination protein O, C-terminal domain"/>
    <property type="match status" value="1"/>
</dbReference>
<accession>A0A327JM79</accession>
<proteinExistence type="inferred from homology"/>
<dbReference type="NCBIfam" id="TIGR00613">
    <property type="entry name" value="reco"/>
    <property type="match status" value="1"/>
</dbReference>
<feature type="domain" description="DNA replication/recombination mediator RecO N-terminal" evidence="8">
    <location>
        <begin position="1"/>
        <end position="69"/>
    </location>
</feature>
<dbReference type="InterPro" id="IPR037278">
    <property type="entry name" value="ARFGAP/RecO"/>
</dbReference>
<dbReference type="OrthoDB" id="9804792at2"/>
<dbReference type="InterPro" id="IPR012340">
    <property type="entry name" value="NA-bd_OB-fold"/>
</dbReference>
<dbReference type="AlphaFoldDB" id="A0A327JM79"/>
<dbReference type="GO" id="GO:0043590">
    <property type="term" value="C:bacterial nucleoid"/>
    <property type="evidence" value="ECO:0007669"/>
    <property type="project" value="TreeGrafter"/>
</dbReference>
<comment type="caution">
    <text evidence="9">The sequence shown here is derived from an EMBL/GenBank/DDBJ whole genome shotgun (WGS) entry which is preliminary data.</text>
</comment>
<keyword evidence="5 7" id="KW-0234">DNA repair</keyword>
<dbReference type="PANTHER" id="PTHR33991:SF1">
    <property type="entry name" value="DNA REPAIR PROTEIN RECO"/>
    <property type="match status" value="1"/>
</dbReference>
<dbReference type="Pfam" id="PF02565">
    <property type="entry name" value="RecO_C"/>
    <property type="match status" value="1"/>
</dbReference>
<dbReference type="HAMAP" id="MF_00201">
    <property type="entry name" value="RecO"/>
    <property type="match status" value="1"/>
</dbReference>
<keyword evidence="10" id="KW-1185">Reference proteome</keyword>
<evidence type="ECO:0000256" key="3">
    <source>
        <dbReference type="ARBA" id="ARBA00022763"/>
    </source>
</evidence>
<evidence type="ECO:0000313" key="9">
    <source>
        <dbReference type="EMBL" id="RAI27427.1"/>
    </source>
</evidence>
<evidence type="ECO:0000256" key="7">
    <source>
        <dbReference type="HAMAP-Rule" id="MF_00201"/>
    </source>
</evidence>
<evidence type="ECO:0000256" key="2">
    <source>
        <dbReference type="ARBA" id="ARBA00021310"/>
    </source>
</evidence>
<dbReference type="Pfam" id="PF11967">
    <property type="entry name" value="RecO_N"/>
    <property type="match status" value="1"/>
</dbReference>
<reference evidence="9 10" key="1">
    <citation type="submission" date="2017-07" db="EMBL/GenBank/DDBJ databases">
        <title>Draft Genome Sequences of Select Purple Nonsulfur Bacteria.</title>
        <authorList>
            <person name="Lasarre B."/>
            <person name="Mckinlay J.B."/>
        </authorList>
    </citation>
    <scope>NUCLEOTIDE SEQUENCE [LARGE SCALE GENOMIC DNA]</scope>
    <source>
        <strain evidence="9 10">DSM 11290</strain>
    </source>
</reference>
<evidence type="ECO:0000256" key="5">
    <source>
        <dbReference type="ARBA" id="ARBA00023204"/>
    </source>
</evidence>
<dbReference type="InterPro" id="IPR003717">
    <property type="entry name" value="RecO"/>
</dbReference>
<dbReference type="InterPro" id="IPR042242">
    <property type="entry name" value="RecO_C"/>
</dbReference>
<comment type="function">
    <text evidence="7">Involved in DNA repair and RecF pathway recombination.</text>
</comment>
<evidence type="ECO:0000259" key="8">
    <source>
        <dbReference type="Pfam" id="PF11967"/>
    </source>
</evidence>
<evidence type="ECO:0000256" key="6">
    <source>
        <dbReference type="ARBA" id="ARBA00033409"/>
    </source>
</evidence>
<evidence type="ECO:0000256" key="4">
    <source>
        <dbReference type="ARBA" id="ARBA00023172"/>
    </source>
</evidence>